<keyword evidence="2" id="KW-1003">Cell membrane</keyword>
<gene>
    <name evidence="7" type="ORF">ABLG96_09790</name>
</gene>
<keyword evidence="4 6" id="KW-1133">Transmembrane helix</keyword>
<dbReference type="GO" id="GO:0005886">
    <property type="term" value="C:plasma membrane"/>
    <property type="evidence" value="ECO:0007669"/>
    <property type="project" value="UniProtKB-SubCell"/>
</dbReference>
<dbReference type="PANTHER" id="PTHR30482">
    <property type="entry name" value="HIGH-AFFINITY BRANCHED-CHAIN AMINO ACID TRANSPORT SYSTEM PERMEASE"/>
    <property type="match status" value="1"/>
</dbReference>
<evidence type="ECO:0000313" key="7">
    <source>
        <dbReference type="EMBL" id="XCG65535.1"/>
    </source>
</evidence>
<name>A0AAU8DVA2_9ACTN</name>
<feature type="transmembrane region" description="Helical" evidence="6">
    <location>
        <begin position="512"/>
        <end position="530"/>
    </location>
</feature>
<sequence>MTTSKTAPQVSSHLPNVRRTLSRHGWPIGYVVFILGLFLLYHSLVPNLGAGAAGSITSWLPVSVVNESLMWVIMALGLNVVVGYAGLLDLGYVAFWALGGYTAGWLMAAPFNWTWDVNIMSAVATKGTHINFWFVIIIAGVLCALLGVIIGAPTLRLRGDYLALVTLGFGEMITQFFKNSNDIAGFNLAGGDGGISIVDPVGTGPFTSLGVPQKLLNNTEDNVYKIIVLGLLVGVCLFISLRIREGRLGRAWLAIREDELAASMMGVPLVKAKLSAYAVGAFFGGIGGVANASAITGAVSPSGFDFGKSVLVLLMVVLGGMGNVWGVAVGAFLLSWLNSNGLAQIGTQLDSWFNTGLQEELPRYNYIILGVLLVLMMLFRREGLIPEKRTKALMTQPSRTEMESVGADITEAEAIEETYEASTAGEDAKIAASAADISPSLAELEAQMVVADDAPVSSLRTGYPQVDQRALPPDLNGRNSASNVLGGFGLILVLVAVLKFSLIGYFSYEVPGFVIVLVIGLLFIAAAVLLRMRTGRMIRTATAPSKTAPAQDEEMAR</sequence>
<evidence type="ECO:0000256" key="5">
    <source>
        <dbReference type="ARBA" id="ARBA00023136"/>
    </source>
</evidence>
<evidence type="ECO:0000256" key="3">
    <source>
        <dbReference type="ARBA" id="ARBA00022692"/>
    </source>
</evidence>
<dbReference type="InterPro" id="IPR043428">
    <property type="entry name" value="LivM-like"/>
</dbReference>
<dbReference type="RefSeq" id="WP_353651140.1">
    <property type="nucleotide sequence ID" value="NZ_CP159218.1"/>
</dbReference>
<feature type="transmembrane region" description="Helical" evidence="6">
    <location>
        <begin position="133"/>
        <end position="152"/>
    </location>
</feature>
<dbReference type="GO" id="GO:0015658">
    <property type="term" value="F:branched-chain amino acid transmembrane transporter activity"/>
    <property type="evidence" value="ECO:0007669"/>
    <property type="project" value="InterPro"/>
</dbReference>
<feature type="transmembrane region" description="Helical" evidence="6">
    <location>
        <begin position="484"/>
        <end position="506"/>
    </location>
</feature>
<proteinExistence type="predicted"/>
<feature type="transmembrane region" description="Helical" evidence="6">
    <location>
        <begin position="311"/>
        <end position="337"/>
    </location>
</feature>
<keyword evidence="3 6" id="KW-0812">Transmembrane</keyword>
<dbReference type="Pfam" id="PF02653">
    <property type="entry name" value="BPD_transp_2"/>
    <property type="match status" value="1"/>
</dbReference>
<feature type="transmembrane region" description="Helical" evidence="6">
    <location>
        <begin position="274"/>
        <end position="299"/>
    </location>
</feature>
<evidence type="ECO:0000256" key="4">
    <source>
        <dbReference type="ARBA" id="ARBA00022989"/>
    </source>
</evidence>
<feature type="transmembrane region" description="Helical" evidence="6">
    <location>
        <begin position="94"/>
        <end position="113"/>
    </location>
</feature>
<dbReference type="EMBL" id="CP159218">
    <property type="protein sequence ID" value="XCG65535.1"/>
    <property type="molecule type" value="Genomic_DNA"/>
</dbReference>
<accession>A0AAU8DVA2</accession>
<dbReference type="CDD" id="cd06581">
    <property type="entry name" value="TM_PBP1_LivM_like"/>
    <property type="match status" value="1"/>
</dbReference>
<evidence type="ECO:0000256" key="1">
    <source>
        <dbReference type="ARBA" id="ARBA00004651"/>
    </source>
</evidence>
<feature type="transmembrane region" description="Helical" evidence="6">
    <location>
        <begin position="28"/>
        <end position="48"/>
    </location>
</feature>
<keyword evidence="5 6" id="KW-0472">Membrane</keyword>
<evidence type="ECO:0000256" key="6">
    <source>
        <dbReference type="SAM" id="Phobius"/>
    </source>
</evidence>
<feature type="transmembrane region" description="Helical" evidence="6">
    <location>
        <begin position="68"/>
        <end position="87"/>
    </location>
</feature>
<evidence type="ECO:0000256" key="2">
    <source>
        <dbReference type="ARBA" id="ARBA00022475"/>
    </source>
</evidence>
<dbReference type="AlphaFoldDB" id="A0AAU8DVA2"/>
<organism evidence="7">
    <name type="scientific">Nakamurella sp. A5-74</name>
    <dbReference type="NCBI Taxonomy" id="3158264"/>
    <lineage>
        <taxon>Bacteria</taxon>
        <taxon>Bacillati</taxon>
        <taxon>Actinomycetota</taxon>
        <taxon>Actinomycetes</taxon>
        <taxon>Nakamurellales</taxon>
        <taxon>Nakamurellaceae</taxon>
        <taxon>Nakamurella</taxon>
    </lineage>
</organism>
<dbReference type="PANTHER" id="PTHR30482:SF10">
    <property type="entry name" value="HIGH-AFFINITY BRANCHED-CHAIN AMINO ACID TRANSPORT PROTEIN BRAE"/>
    <property type="match status" value="1"/>
</dbReference>
<dbReference type="InterPro" id="IPR001851">
    <property type="entry name" value="ABC_transp_permease"/>
</dbReference>
<feature type="transmembrane region" description="Helical" evidence="6">
    <location>
        <begin position="223"/>
        <end position="243"/>
    </location>
</feature>
<reference evidence="7" key="1">
    <citation type="submission" date="2024-05" db="EMBL/GenBank/DDBJ databases">
        <authorList>
            <person name="Cai S.Y."/>
            <person name="Jin L.M."/>
            <person name="Li H.R."/>
        </authorList>
    </citation>
    <scope>NUCLEOTIDE SEQUENCE</scope>
    <source>
        <strain evidence="7">A5-74</strain>
    </source>
</reference>
<protein>
    <submittedName>
        <fullName evidence="7">Branched-chain amino acid ABC transporter permease</fullName>
    </submittedName>
</protein>
<feature type="transmembrane region" description="Helical" evidence="6">
    <location>
        <begin position="363"/>
        <end position="379"/>
    </location>
</feature>
<comment type="subcellular location">
    <subcellularLocation>
        <location evidence="1">Cell membrane</location>
        <topology evidence="1">Multi-pass membrane protein</topology>
    </subcellularLocation>
</comment>